<name>A0A6B0V0Q3_IXORI</name>
<sequence length="197" mass="21641">MMRLLNRLRLREFPVLLVRLVVTAGGAPIQQGHLDRGQVHHVVVEVGTFSQLGEPRPGLGVPGHVLDADAGRRHSRVLGTKVLHAVRHRADASADALQRQLTPARRHVRQRRVAALTQSSRSDEGLGPRLRRRIAAAVYIQSGDRDGHILTAHHKHADGDRRATADTRVAHARTRSRQPSKPTTATARPPSQATRAT</sequence>
<keyword evidence="2" id="KW-0732">Signal</keyword>
<feature type="compositionally biased region" description="Basic and acidic residues" evidence="1">
    <location>
        <begin position="157"/>
        <end position="169"/>
    </location>
</feature>
<feature type="region of interest" description="Disordered" evidence="1">
    <location>
        <begin position="153"/>
        <end position="197"/>
    </location>
</feature>
<evidence type="ECO:0000313" key="3">
    <source>
        <dbReference type="EMBL" id="MXU95840.1"/>
    </source>
</evidence>
<proteinExistence type="predicted"/>
<protein>
    <submittedName>
        <fullName evidence="3">Putative secreted protein</fullName>
    </submittedName>
</protein>
<organism evidence="3">
    <name type="scientific">Ixodes ricinus</name>
    <name type="common">Common tick</name>
    <name type="synonym">Acarus ricinus</name>
    <dbReference type="NCBI Taxonomy" id="34613"/>
    <lineage>
        <taxon>Eukaryota</taxon>
        <taxon>Metazoa</taxon>
        <taxon>Ecdysozoa</taxon>
        <taxon>Arthropoda</taxon>
        <taxon>Chelicerata</taxon>
        <taxon>Arachnida</taxon>
        <taxon>Acari</taxon>
        <taxon>Parasitiformes</taxon>
        <taxon>Ixodida</taxon>
        <taxon>Ixodoidea</taxon>
        <taxon>Ixodidae</taxon>
        <taxon>Ixodinae</taxon>
        <taxon>Ixodes</taxon>
    </lineage>
</organism>
<dbReference type="AlphaFoldDB" id="A0A6B0V0Q3"/>
<evidence type="ECO:0000256" key="2">
    <source>
        <dbReference type="SAM" id="SignalP"/>
    </source>
</evidence>
<feature type="compositionally biased region" description="Polar residues" evidence="1">
    <location>
        <begin position="179"/>
        <end position="197"/>
    </location>
</feature>
<reference evidence="3" key="1">
    <citation type="submission" date="2019-12" db="EMBL/GenBank/DDBJ databases">
        <title>An insight into the sialome of adult female Ixodes ricinus ticks feeding for 6 days.</title>
        <authorList>
            <person name="Perner J."/>
            <person name="Ribeiro J.M.C."/>
        </authorList>
    </citation>
    <scope>NUCLEOTIDE SEQUENCE</scope>
    <source>
        <strain evidence="3">Semi-engorged</strain>
        <tissue evidence="3">Salivary glands</tissue>
    </source>
</reference>
<feature type="chain" id="PRO_5025570377" evidence="2">
    <location>
        <begin position="27"/>
        <end position="197"/>
    </location>
</feature>
<feature type="signal peptide" evidence="2">
    <location>
        <begin position="1"/>
        <end position="26"/>
    </location>
</feature>
<evidence type="ECO:0000256" key="1">
    <source>
        <dbReference type="SAM" id="MobiDB-lite"/>
    </source>
</evidence>
<dbReference type="EMBL" id="GIFC01013757">
    <property type="protein sequence ID" value="MXU95840.1"/>
    <property type="molecule type" value="Transcribed_RNA"/>
</dbReference>
<accession>A0A6B0V0Q3</accession>